<dbReference type="SUPFAM" id="SSF49464">
    <property type="entry name" value="Carboxypeptidase regulatory domain-like"/>
    <property type="match status" value="1"/>
</dbReference>
<dbReference type="RefSeq" id="WP_353063006.1">
    <property type="nucleotide sequence ID" value="NZ_CP132942.1"/>
</dbReference>
<feature type="transmembrane region" description="Helical" evidence="9">
    <location>
        <begin position="21"/>
        <end position="42"/>
    </location>
</feature>
<dbReference type="SUPFAM" id="SSF56935">
    <property type="entry name" value="Porins"/>
    <property type="match status" value="1"/>
</dbReference>
<dbReference type="GO" id="GO:0044718">
    <property type="term" value="P:siderophore transmembrane transport"/>
    <property type="evidence" value="ECO:0007669"/>
    <property type="project" value="TreeGrafter"/>
</dbReference>
<keyword evidence="4 9" id="KW-0812">Transmembrane</keyword>
<keyword evidence="9" id="KW-1133">Transmembrane helix</keyword>
<dbReference type="GO" id="GO:0015344">
    <property type="term" value="F:siderophore uptake transmembrane transporter activity"/>
    <property type="evidence" value="ECO:0007669"/>
    <property type="project" value="TreeGrafter"/>
</dbReference>
<keyword evidence="7" id="KW-0998">Cell outer membrane</keyword>
<dbReference type="PANTHER" id="PTHR30069:SF29">
    <property type="entry name" value="HEMOGLOBIN AND HEMOGLOBIN-HAPTOGLOBIN-BINDING PROTEIN 1-RELATED"/>
    <property type="match status" value="1"/>
</dbReference>
<feature type="domain" description="TonB-dependent transporter Oar-like beta-barrel" evidence="10">
    <location>
        <begin position="273"/>
        <end position="699"/>
    </location>
</feature>
<evidence type="ECO:0000259" key="10">
    <source>
        <dbReference type="Pfam" id="PF25183"/>
    </source>
</evidence>
<keyword evidence="2" id="KW-0813">Transport</keyword>
<dbReference type="KEGG" id="tpsc:RBB77_17170"/>
<evidence type="ECO:0000256" key="1">
    <source>
        <dbReference type="ARBA" id="ARBA00004571"/>
    </source>
</evidence>
<reference evidence="11" key="2">
    <citation type="journal article" date="2024" name="Environ. Microbiol.">
        <title>Genome analysis and description of Tunturibacter gen. nov. expands the diversity of Terriglobia in tundra soils.</title>
        <authorList>
            <person name="Messyasz A."/>
            <person name="Mannisto M.K."/>
            <person name="Kerkhof L.J."/>
            <person name="Haggblom M.M."/>
        </authorList>
    </citation>
    <scope>NUCLEOTIDE SEQUENCE</scope>
    <source>
        <strain evidence="11">X5P6</strain>
    </source>
</reference>
<feature type="region of interest" description="Disordered" evidence="8">
    <location>
        <begin position="878"/>
        <end position="906"/>
    </location>
</feature>
<evidence type="ECO:0000256" key="6">
    <source>
        <dbReference type="ARBA" id="ARBA00023136"/>
    </source>
</evidence>
<dbReference type="AlphaFoldDB" id="A0AAU7ZMT6"/>
<dbReference type="GO" id="GO:0009279">
    <property type="term" value="C:cell outer membrane"/>
    <property type="evidence" value="ECO:0007669"/>
    <property type="project" value="UniProtKB-SubCell"/>
</dbReference>
<evidence type="ECO:0000256" key="8">
    <source>
        <dbReference type="SAM" id="MobiDB-lite"/>
    </source>
</evidence>
<dbReference type="Pfam" id="PF25183">
    <property type="entry name" value="OMP_b-brl_4"/>
    <property type="match status" value="3"/>
</dbReference>
<feature type="domain" description="TonB-dependent transporter Oar-like beta-barrel" evidence="10">
    <location>
        <begin position="1027"/>
        <end position="1098"/>
    </location>
</feature>
<name>A0AAU7ZMT6_9BACT</name>
<keyword evidence="3" id="KW-1134">Transmembrane beta strand</keyword>
<protein>
    <submittedName>
        <fullName evidence="11">TonB-dependent receptor</fullName>
    </submittedName>
</protein>
<feature type="compositionally biased region" description="Basic and acidic residues" evidence="8">
    <location>
        <begin position="1021"/>
        <end position="1032"/>
    </location>
</feature>
<sequence length="1149" mass="122801">MSLVRSAVKFDKNDKKQVASGQICSIFCRLFLALFAIGLWSVPPAWGQSGYATGTVRGIVFDAQGAVVPNATVMVKNPETGTTRGTVTSPDGTYQVLSLNPGTYAVEVHAPGFKKEIADQVVVTVGQTVVIDAHLSIGTANATVEVTGNSAPLIDTAQTQQANTINDRQEVNLPNISRNFAQTIYTLPGIVDSTAPSIQDPNIGTGYQTSGFSIGGSNGRSNLFTIDGGQNDYGSGAPRVAHVPQDSVQEFQVNRNSFGAEFGYTVGSAINVITKSGTNKFHGNAFGYIHDENTDAANYFNSFGPSAGTKPFEQSVIYGGSFGGPIKRDKLFFFTSYERQKLDSNVTVNLVDTAAAQGVAGQTNGFNGTSCPAPVTQACYLTQLAATGSSIDPRIAGLGAYFLGSSIFTPIKDPIYNALISPNSGTFDGNANGAAVQAPPNQQGRYNNWVTRLDYQPNQANSFSLRFSLSRESNQVTGPDGVPRFTSIVQALRDYTITTSWNHVFNPNLVNTVRVQVVPDNSSKNVAPHPGGAEFDLGSLGIQGTPFDFPYNQRQNQYQFDDDLSWTKGKHNMKFGESYRPVQYDIFQAFLFGGEYEYFDGAIPIIDLYGATPYGNLQESVAAFNLTNGYPITGPPTTNLSASQLYVVGLPLALLQGSGNGQYNATTNPIGFYAQDSWKALPNLTLNYGGRLDIDPVPDNYPTHTFFSPRLGVALDTFGNGKTVLRAGAGLFTAPVLFIVPFTSTTLSGNANHVYASVVTAPNQIGQLEGAGALERSLATIANPNPALSLGQLSSLGINIVPSGPNQQNGAFFSVSPNFKAQYSLQASASIAQQLAPNLSLEVAYQFYRGVHIQQIQEANYIQNSALPIDPFVGPFYTPKPGSTNGQPNTQIVENDQTTSDGSSNYNGLTTSLTKRYGRGLQFQVNYTYSSALDNTSDFSSQSTPFRPGLLNRDYARSSFNITNSFVANAVYTSPARIGGSVESALLSNFTIAPIVSVRSGVPFTILVPGIESNGTSGHTSEARPFNEERNQGKGPGYASFDMRISKAIVLKKDSSLRLELIAQAANILNHTNFTSVQNIFPNTAVTDPTTGLTTSAVASTPEGNVNLLNGPYNYKGFRPNGPSQLSDPLAFESSAPPRQISFGMELSF</sequence>
<dbReference type="InterPro" id="IPR057601">
    <property type="entry name" value="Oar-like_b-barrel"/>
</dbReference>
<dbReference type="InterPro" id="IPR039426">
    <property type="entry name" value="TonB-dep_rcpt-like"/>
</dbReference>
<dbReference type="PANTHER" id="PTHR30069">
    <property type="entry name" value="TONB-DEPENDENT OUTER MEMBRANE RECEPTOR"/>
    <property type="match status" value="1"/>
</dbReference>
<dbReference type="Gene3D" id="2.40.170.20">
    <property type="entry name" value="TonB-dependent receptor, beta-barrel domain"/>
    <property type="match status" value="1"/>
</dbReference>
<dbReference type="EMBL" id="CP132942">
    <property type="protein sequence ID" value="XCB32160.1"/>
    <property type="molecule type" value="Genomic_DNA"/>
</dbReference>
<accession>A0AAU7ZMT6</accession>
<evidence type="ECO:0000256" key="9">
    <source>
        <dbReference type="SAM" id="Phobius"/>
    </source>
</evidence>
<evidence type="ECO:0000256" key="5">
    <source>
        <dbReference type="ARBA" id="ARBA00022729"/>
    </source>
</evidence>
<evidence type="ECO:0000256" key="7">
    <source>
        <dbReference type="ARBA" id="ARBA00023237"/>
    </source>
</evidence>
<dbReference type="Pfam" id="PF13620">
    <property type="entry name" value="CarboxypepD_reg"/>
    <property type="match status" value="1"/>
</dbReference>
<evidence type="ECO:0000256" key="4">
    <source>
        <dbReference type="ARBA" id="ARBA00022692"/>
    </source>
</evidence>
<dbReference type="Gene3D" id="2.60.40.1120">
    <property type="entry name" value="Carboxypeptidase-like, regulatory domain"/>
    <property type="match status" value="1"/>
</dbReference>
<evidence type="ECO:0000313" key="11">
    <source>
        <dbReference type="EMBL" id="XCB32160.1"/>
    </source>
</evidence>
<evidence type="ECO:0000256" key="3">
    <source>
        <dbReference type="ARBA" id="ARBA00022452"/>
    </source>
</evidence>
<feature type="compositionally biased region" description="Polar residues" evidence="8">
    <location>
        <begin position="881"/>
        <end position="906"/>
    </location>
</feature>
<evidence type="ECO:0000256" key="2">
    <source>
        <dbReference type="ARBA" id="ARBA00022448"/>
    </source>
</evidence>
<keyword evidence="6 9" id="KW-0472">Membrane</keyword>
<reference evidence="11" key="1">
    <citation type="submission" date="2023-08" db="EMBL/GenBank/DDBJ databases">
        <authorList>
            <person name="Messyasz A."/>
            <person name="Mannisto M.K."/>
            <person name="Kerkhof L.J."/>
            <person name="Haggblom M."/>
        </authorList>
    </citation>
    <scope>NUCLEOTIDE SEQUENCE</scope>
    <source>
        <strain evidence="11">X5P6</strain>
    </source>
</reference>
<dbReference type="InterPro" id="IPR036942">
    <property type="entry name" value="Beta-barrel_TonB_sf"/>
</dbReference>
<proteinExistence type="predicted"/>
<gene>
    <name evidence="11" type="ORF">RBB77_17170</name>
</gene>
<organism evidence="11">
    <name type="scientific">Tunturiibacter psychrotolerans</name>
    <dbReference type="NCBI Taxonomy" id="3069686"/>
    <lineage>
        <taxon>Bacteria</taxon>
        <taxon>Pseudomonadati</taxon>
        <taxon>Acidobacteriota</taxon>
        <taxon>Terriglobia</taxon>
        <taxon>Terriglobales</taxon>
        <taxon>Acidobacteriaceae</taxon>
        <taxon>Tunturiibacter</taxon>
    </lineage>
</organism>
<dbReference type="InterPro" id="IPR008969">
    <property type="entry name" value="CarboxyPept-like_regulatory"/>
</dbReference>
<keyword evidence="11" id="KW-0675">Receptor</keyword>
<comment type="subcellular location">
    <subcellularLocation>
        <location evidence="1">Cell outer membrane</location>
        <topology evidence="1">Multi-pass membrane protein</topology>
    </subcellularLocation>
</comment>
<keyword evidence="5" id="KW-0732">Signal</keyword>
<feature type="domain" description="TonB-dependent transporter Oar-like beta-barrel" evidence="10">
    <location>
        <begin position="702"/>
        <end position="1025"/>
    </location>
</feature>
<feature type="region of interest" description="Disordered" evidence="8">
    <location>
        <begin position="1015"/>
        <end position="1034"/>
    </location>
</feature>